<organism evidence="1 4">
    <name type="scientific">Parabacteroides distasonis</name>
    <dbReference type="NCBI Taxonomy" id="823"/>
    <lineage>
        <taxon>Bacteria</taxon>
        <taxon>Pseudomonadati</taxon>
        <taxon>Bacteroidota</taxon>
        <taxon>Bacteroidia</taxon>
        <taxon>Bacteroidales</taxon>
        <taxon>Tannerellaceae</taxon>
        <taxon>Parabacteroides</taxon>
    </lineage>
</organism>
<dbReference type="AlphaFoldDB" id="A0A174E0F7"/>
<gene>
    <name evidence="2" type="ORF">ERS852380_02017</name>
    <name evidence="1" type="ORF">ERS852429_00184</name>
</gene>
<evidence type="ECO:0000313" key="2">
    <source>
        <dbReference type="EMBL" id="CUO31243.1"/>
    </source>
</evidence>
<dbReference type="Proteomes" id="UP000095591">
    <property type="component" value="Unassembled WGS sequence"/>
</dbReference>
<dbReference type="EMBL" id="CYYK01000006">
    <property type="protein sequence ID" value="CUO31243.1"/>
    <property type="molecule type" value="Genomic_DNA"/>
</dbReference>
<dbReference type="EMBL" id="CYXP01000001">
    <property type="protein sequence ID" value="CUM71803.1"/>
    <property type="molecule type" value="Genomic_DNA"/>
</dbReference>
<evidence type="ECO:0000313" key="4">
    <source>
        <dbReference type="Proteomes" id="UP000095591"/>
    </source>
</evidence>
<accession>A0A174E0F7</accession>
<dbReference type="Proteomes" id="UP000095455">
    <property type="component" value="Unassembled WGS sequence"/>
</dbReference>
<proteinExistence type="predicted"/>
<sequence length="89" mass="10727">MFSTKVVHVFRKTRTRFYRIIRQKTRTNIEIDNNPPYHDENFPHQYRVSLRLYQNPSPNSKANRKLSVEPNQEYLVVNLFKKVSQIPPP</sequence>
<protein>
    <submittedName>
        <fullName evidence="1">Uncharacterized protein</fullName>
    </submittedName>
</protein>
<evidence type="ECO:0000313" key="1">
    <source>
        <dbReference type="EMBL" id="CUM71803.1"/>
    </source>
</evidence>
<name>A0A174E0F7_PARDI</name>
<evidence type="ECO:0000313" key="3">
    <source>
        <dbReference type="Proteomes" id="UP000095455"/>
    </source>
</evidence>
<reference evidence="3 4" key="1">
    <citation type="submission" date="2015-09" db="EMBL/GenBank/DDBJ databases">
        <authorList>
            <consortium name="Pathogen Informatics"/>
        </authorList>
    </citation>
    <scope>NUCLEOTIDE SEQUENCE [LARGE SCALE GENOMIC DNA]</scope>
    <source>
        <strain evidence="2 3">2789STDY5608822</strain>
        <strain evidence="1 4">2789STDY5608872</strain>
    </source>
</reference>